<organism evidence="1 2">
    <name type="scientific">Micavibrio aeruginosavorus (strain ARL-13)</name>
    <dbReference type="NCBI Taxonomy" id="856793"/>
    <lineage>
        <taxon>Bacteria</taxon>
        <taxon>Pseudomonadati</taxon>
        <taxon>Bdellovibrionota</taxon>
        <taxon>Bdellovibrionia</taxon>
        <taxon>Bdellovibrionales</taxon>
        <taxon>Pseudobdellovibrionaceae</taxon>
        <taxon>Micavibrio</taxon>
    </lineage>
</organism>
<name>G2KM15_MICAA</name>
<dbReference type="HOGENOM" id="CLU_3254014_0_0_5"/>
<sequence>MKLRDLRVFVNKILHNKLPGRIQTTKIHEVLAICLIFMGIFP</sequence>
<dbReference type="Proteomes" id="UP000009286">
    <property type="component" value="Chromosome"/>
</dbReference>
<accession>G2KM15</accession>
<evidence type="ECO:0000313" key="2">
    <source>
        <dbReference type="Proteomes" id="UP000009286"/>
    </source>
</evidence>
<evidence type="ECO:0000313" key="1">
    <source>
        <dbReference type="EMBL" id="AEP09711.1"/>
    </source>
</evidence>
<proteinExistence type="predicted"/>
<gene>
    <name evidence="1" type="ordered locus">MICA_1393</name>
</gene>
<dbReference type="KEGG" id="mai:MICA_1393"/>
<keyword evidence="2" id="KW-1185">Reference proteome</keyword>
<reference evidence="1 2" key="1">
    <citation type="journal article" date="2011" name="BMC Genomics">
        <title>Genomic insights into an obligate epibiotic bacterial predator: Micavibrio aeruginosavorus ARL-13.</title>
        <authorList>
            <person name="Wang Z."/>
            <person name="Kadouri D."/>
            <person name="Wu M."/>
        </authorList>
    </citation>
    <scope>NUCLEOTIDE SEQUENCE [LARGE SCALE GENOMIC DNA]</scope>
    <source>
        <strain evidence="1 2">ARL-13</strain>
    </source>
</reference>
<protein>
    <submittedName>
        <fullName evidence="1">Uncharacterized protein</fullName>
    </submittedName>
</protein>
<dbReference type="EMBL" id="CP002382">
    <property type="protein sequence ID" value="AEP09711.1"/>
    <property type="molecule type" value="Genomic_DNA"/>
</dbReference>
<dbReference type="AlphaFoldDB" id="G2KM15"/>